<keyword evidence="2" id="KW-1185">Reference proteome</keyword>
<name>A0A8H6WCI8_9AGAR</name>
<protein>
    <submittedName>
        <fullName evidence="1">F-box domain-containing protein</fullName>
    </submittedName>
</protein>
<gene>
    <name evidence="1" type="ORF">MIND_00536300</name>
</gene>
<evidence type="ECO:0000313" key="1">
    <source>
        <dbReference type="EMBL" id="KAF7307419.1"/>
    </source>
</evidence>
<dbReference type="GeneID" id="59344662"/>
<dbReference type="EMBL" id="JACAZF010000004">
    <property type="protein sequence ID" value="KAF7307419.1"/>
    <property type="molecule type" value="Genomic_DNA"/>
</dbReference>
<dbReference type="InterPro" id="IPR032675">
    <property type="entry name" value="LRR_dom_sf"/>
</dbReference>
<accession>A0A8H6WCI8</accession>
<dbReference type="Proteomes" id="UP000636479">
    <property type="component" value="Unassembled WGS sequence"/>
</dbReference>
<dbReference type="AlphaFoldDB" id="A0A8H6WCI8"/>
<dbReference type="RefSeq" id="XP_037222438.1">
    <property type="nucleotide sequence ID" value="XM_037362146.1"/>
</dbReference>
<evidence type="ECO:0000313" key="2">
    <source>
        <dbReference type="Proteomes" id="UP000636479"/>
    </source>
</evidence>
<proteinExistence type="predicted"/>
<comment type="caution">
    <text evidence="1">The sequence shown here is derived from an EMBL/GenBank/DDBJ whole genome shotgun (WGS) entry which is preliminary data.</text>
</comment>
<dbReference type="OrthoDB" id="3055914at2759"/>
<reference evidence="1" key="1">
    <citation type="submission" date="2020-05" db="EMBL/GenBank/DDBJ databases">
        <title>Mycena genomes resolve the evolution of fungal bioluminescence.</title>
        <authorList>
            <person name="Tsai I.J."/>
        </authorList>
    </citation>
    <scope>NUCLEOTIDE SEQUENCE</scope>
    <source>
        <strain evidence="1">171206Taipei</strain>
    </source>
</reference>
<organism evidence="1 2">
    <name type="scientific">Mycena indigotica</name>
    <dbReference type="NCBI Taxonomy" id="2126181"/>
    <lineage>
        <taxon>Eukaryota</taxon>
        <taxon>Fungi</taxon>
        <taxon>Dikarya</taxon>
        <taxon>Basidiomycota</taxon>
        <taxon>Agaricomycotina</taxon>
        <taxon>Agaricomycetes</taxon>
        <taxon>Agaricomycetidae</taxon>
        <taxon>Agaricales</taxon>
        <taxon>Marasmiineae</taxon>
        <taxon>Mycenaceae</taxon>
        <taxon>Mycena</taxon>
    </lineage>
</organism>
<dbReference type="SUPFAM" id="SSF52047">
    <property type="entry name" value="RNI-like"/>
    <property type="match status" value="1"/>
</dbReference>
<sequence length="489" mass="55088">MSSSSKPSTQRKLEEFMTKRDKSRRAKNVVPNKVQVAGILELPFELLSEIMQVALLLTVPSRDNNVGRMNYVTGLASICSRLRQVALKTPRLWILEYFDILGYPLDAKTQRFLERSRPCTFRVVITSPDFDEEDSDIDEEPGNVNLSDMVASGFGDTMERWGELIATIHATSELADLAALPPGHLTNLSKLDFELVLVCEEAWVGPPLELFSVAPRLSEAIIRLHRPRKPVSVLLPLPWSQLKHLTIQIDNLNSIFEALVPCKNLVSLSLSVSLTIFDPPFTHSRLTLPILEKLELHVLPIFQLDPLYPALAALNLPALKRLDMDFGPDSELWMPGQPGELADALERFLSHHHTSTSFGVENIGVTALLHILRRLPRHITELTIVESEFPELISDELLQALSESTLVPSLESLQFVGVTGILKESMVLRMILARWQAAAKLKRCRVDSQAGHIFTDEFCAKIRALQDEGFKWEYESKVQRLNSDTHCPW</sequence>
<dbReference type="Gene3D" id="3.80.10.10">
    <property type="entry name" value="Ribonuclease Inhibitor"/>
    <property type="match status" value="1"/>
</dbReference>